<sequence length="466" mass="51916">MDFASKIFIVLSPQLEEAKLCDGITELQLQNYLVPLLPLSYLVDDDFIAGFCHRGVVDIIPLAHHNDLEVFVRKNMLTINMSASVYSAFGLAGVKFMCNNRKMYHFNIHLGWPTFKRNDNAHMRLRNFFNSEEVTSRRPPGPCVVRWAVNKNIDWTRAENGGLSEAPHPYSLARFLASDFRIAIPTVEVCNLEAGAEVPRFIEANSAVDHPSGSSVDHESARIAHSTLQQMAAGVYPANDSYLSPLSSRRASSSSQRQAICLRGATILTISGIFTLEQCQKLEDLLTANTQKEGCPLFSFDELCRLILGPTLADKGWEGQKWKFCLTQFAGEETDLSRVALGCKIGPDHVFVTPIPGLDPYAILLIIGELREALAWKAMVVNLKSISFFLCALFSEVVRTSPSENSVAFFASRQIESDWFPSITEKKKDGHSPVFFQKLLAPVFAASQPYVLTLNFVPELTCEIKE</sequence>
<organism evidence="1 2">
    <name type="scientific">Mesocestoides corti</name>
    <name type="common">Flatworm</name>
    <dbReference type="NCBI Taxonomy" id="53468"/>
    <lineage>
        <taxon>Eukaryota</taxon>
        <taxon>Metazoa</taxon>
        <taxon>Spiralia</taxon>
        <taxon>Lophotrochozoa</taxon>
        <taxon>Platyhelminthes</taxon>
        <taxon>Cestoda</taxon>
        <taxon>Eucestoda</taxon>
        <taxon>Cyclophyllidea</taxon>
        <taxon>Mesocestoididae</taxon>
        <taxon>Mesocestoides</taxon>
    </lineage>
</organism>
<reference evidence="1 2" key="1">
    <citation type="submission" date="2018-10" db="EMBL/GenBank/DDBJ databases">
        <authorList>
            <consortium name="Pathogen Informatics"/>
        </authorList>
    </citation>
    <scope>NUCLEOTIDE SEQUENCE [LARGE SCALE GENOMIC DNA]</scope>
</reference>
<evidence type="ECO:0000313" key="1">
    <source>
        <dbReference type="EMBL" id="VDD79746.1"/>
    </source>
</evidence>
<dbReference type="AlphaFoldDB" id="A0A0R3UF89"/>
<gene>
    <name evidence="1" type="ORF">MCOS_LOCUS5749</name>
</gene>
<keyword evidence="2" id="KW-1185">Reference proteome</keyword>
<accession>A0A0R3UF89</accession>
<dbReference type="OrthoDB" id="6224711at2759"/>
<name>A0A0R3UF89_MESCO</name>
<dbReference type="Proteomes" id="UP000267029">
    <property type="component" value="Unassembled WGS sequence"/>
</dbReference>
<protein>
    <submittedName>
        <fullName evidence="1">Uncharacterized protein</fullName>
    </submittedName>
</protein>
<proteinExistence type="predicted"/>
<evidence type="ECO:0000313" key="2">
    <source>
        <dbReference type="Proteomes" id="UP000267029"/>
    </source>
</evidence>
<dbReference type="EMBL" id="UXSR01005210">
    <property type="protein sequence ID" value="VDD79746.1"/>
    <property type="molecule type" value="Genomic_DNA"/>
</dbReference>